<dbReference type="InterPro" id="IPR035979">
    <property type="entry name" value="RBD_domain_sf"/>
</dbReference>
<protein>
    <recommendedName>
        <fullName evidence="9">Nucleoporin NUP53</fullName>
    </recommendedName>
</protein>
<dbReference type="Ensembl" id="ENSEBUT00000021663.1">
    <property type="protein sequence ID" value="ENSEBUP00000021087.1"/>
    <property type="gene ID" value="ENSEBUG00000013034.1"/>
</dbReference>
<keyword evidence="6 9" id="KW-0811">Translocation</keyword>
<accession>A0A8C4QV65</accession>
<keyword evidence="5 9" id="KW-0653">Protein transport</keyword>
<dbReference type="AlphaFoldDB" id="A0A8C4QV65"/>
<evidence type="ECO:0000313" key="12">
    <source>
        <dbReference type="Ensembl" id="ENSEBUP00000021087.1"/>
    </source>
</evidence>
<dbReference type="PIRSF" id="PIRSF038119">
    <property type="entry name" value="Nucleoporin_NUP53"/>
    <property type="match status" value="1"/>
</dbReference>
<evidence type="ECO:0000259" key="11">
    <source>
        <dbReference type="PROSITE" id="PS51472"/>
    </source>
</evidence>
<evidence type="ECO:0000256" key="9">
    <source>
        <dbReference type="PIRNR" id="PIRNR038119"/>
    </source>
</evidence>
<evidence type="ECO:0000256" key="2">
    <source>
        <dbReference type="ARBA" id="ARBA00009454"/>
    </source>
</evidence>
<name>A0A8C4QV65_EPTBU</name>
<dbReference type="GO" id="GO:0006607">
    <property type="term" value="P:NLS-bearing protein import into nucleus"/>
    <property type="evidence" value="ECO:0007669"/>
    <property type="project" value="TreeGrafter"/>
</dbReference>
<evidence type="ECO:0000313" key="13">
    <source>
        <dbReference type="Proteomes" id="UP000694388"/>
    </source>
</evidence>
<dbReference type="Pfam" id="PF05172">
    <property type="entry name" value="RRM_Nup35"/>
    <property type="match status" value="1"/>
</dbReference>
<dbReference type="InterPro" id="IPR012677">
    <property type="entry name" value="Nucleotide-bd_a/b_plait_sf"/>
</dbReference>
<feature type="region of interest" description="Disordered" evidence="10">
    <location>
        <begin position="1"/>
        <end position="44"/>
    </location>
</feature>
<keyword evidence="7 9" id="KW-0906">Nuclear pore complex</keyword>
<comment type="function">
    <text evidence="9">Functions as a component of the nuclear pore complex (NPC).</text>
</comment>
<dbReference type="PANTHER" id="PTHR21527:SF6">
    <property type="entry name" value="NUCLEOPORIN NUP35"/>
    <property type="match status" value="1"/>
</dbReference>
<reference evidence="12" key="2">
    <citation type="submission" date="2025-09" db="UniProtKB">
        <authorList>
            <consortium name="Ensembl"/>
        </authorList>
    </citation>
    <scope>IDENTIFICATION</scope>
</reference>
<dbReference type="GO" id="GO:0003676">
    <property type="term" value="F:nucleic acid binding"/>
    <property type="evidence" value="ECO:0007669"/>
    <property type="project" value="InterPro"/>
</dbReference>
<organism evidence="12 13">
    <name type="scientific">Eptatretus burgeri</name>
    <name type="common">Inshore hagfish</name>
    <dbReference type="NCBI Taxonomy" id="7764"/>
    <lineage>
        <taxon>Eukaryota</taxon>
        <taxon>Metazoa</taxon>
        <taxon>Chordata</taxon>
        <taxon>Craniata</taxon>
        <taxon>Vertebrata</taxon>
        <taxon>Cyclostomata</taxon>
        <taxon>Myxini</taxon>
        <taxon>Myxiniformes</taxon>
        <taxon>Myxinidae</taxon>
        <taxon>Eptatretinae</taxon>
        <taxon>Eptatretus</taxon>
    </lineage>
</organism>
<evidence type="ECO:0000256" key="5">
    <source>
        <dbReference type="ARBA" id="ARBA00022927"/>
    </source>
</evidence>
<feature type="compositionally biased region" description="Polar residues" evidence="10">
    <location>
        <begin position="12"/>
        <end position="23"/>
    </location>
</feature>
<keyword evidence="8 9" id="KW-0539">Nucleus</keyword>
<proteinExistence type="inferred from homology"/>
<comment type="similarity">
    <text evidence="2 9">Belongs to the Nup35 family.</text>
</comment>
<evidence type="ECO:0000256" key="8">
    <source>
        <dbReference type="ARBA" id="ARBA00023242"/>
    </source>
</evidence>
<dbReference type="GO" id="GO:0017056">
    <property type="term" value="F:structural constituent of nuclear pore"/>
    <property type="evidence" value="ECO:0007669"/>
    <property type="project" value="InterPro"/>
</dbReference>
<dbReference type="GeneTree" id="ENSGT00390000005923"/>
<feature type="domain" description="RRM Nup35-type" evidence="11">
    <location>
        <begin position="160"/>
        <end position="240"/>
    </location>
</feature>
<sequence>MDSQGGEPMTLGSPTSPKASGTQVLPGFLLGDPPTPSAAQPRPFSNAMTVMEIRSPLAKGRTPPQSVLPVAKDKSGAPPVRGLYDDLGSSPATQSPFTPLQRLPLHSPLSSNLPCTPCSGTLSTSILSSSADVIPYPHKTSPAQADPFYRQGEALSSEDMLNQTWITVFGFPPASASYILMQFAQYGNVIRHVMASDGNWMHVQYQSKLQARKALGKDGKVFGDCIMVGVKPCIDKNIMENVENRNSTSGFGTPVLNRSTVTRAASQLTPRQSNGVPKPSGMRPLATWPAGSDLQVRTPCLPSIGHTKDHQCLTDNFLPAITFNITL</sequence>
<dbReference type="PROSITE" id="PS51472">
    <property type="entry name" value="RRM_NUP35"/>
    <property type="match status" value="1"/>
</dbReference>
<keyword evidence="4 9" id="KW-0509">mRNA transport</keyword>
<keyword evidence="13" id="KW-1185">Reference proteome</keyword>
<dbReference type="Gene3D" id="3.30.70.330">
    <property type="match status" value="1"/>
</dbReference>
<dbReference type="GO" id="GO:0051028">
    <property type="term" value="P:mRNA transport"/>
    <property type="evidence" value="ECO:0007669"/>
    <property type="project" value="UniProtKB-UniRule"/>
</dbReference>
<reference evidence="12" key="1">
    <citation type="submission" date="2025-08" db="UniProtKB">
        <authorList>
            <consortium name="Ensembl"/>
        </authorList>
    </citation>
    <scope>IDENTIFICATION</scope>
</reference>
<evidence type="ECO:0000256" key="7">
    <source>
        <dbReference type="ARBA" id="ARBA00023132"/>
    </source>
</evidence>
<dbReference type="GO" id="GO:0044615">
    <property type="term" value="C:nuclear pore nuclear basket"/>
    <property type="evidence" value="ECO:0007669"/>
    <property type="project" value="TreeGrafter"/>
</dbReference>
<comment type="subcellular location">
    <subcellularLocation>
        <location evidence="1 9">Nucleus</location>
        <location evidence="1 9">Nuclear pore complex</location>
    </subcellularLocation>
</comment>
<dbReference type="GO" id="GO:0006999">
    <property type="term" value="P:nuclear pore organization"/>
    <property type="evidence" value="ECO:0007669"/>
    <property type="project" value="TreeGrafter"/>
</dbReference>
<evidence type="ECO:0000256" key="10">
    <source>
        <dbReference type="SAM" id="MobiDB-lite"/>
    </source>
</evidence>
<evidence type="ECO:0000256" key="3">
    <source>
        <dbReference type="ARBA" id="ARBA00022448"/>
    </source>
</evidence>
<keyword evidence="3 9" id="KW-0813">Transport</keyword>
<feature type="region of interest" description="Disordered" evidence="10">
    <location>
        <begin position="58"/>
        <end position="79"/>
    </location>
</feature>
<evidence type="ECO:0000256" key="4">
    <source>
        <dbReference type="ARBA" id="ARBA00022816"/>
    </source>
</evidence>
<evidence type="ECO:0000256" key="1">
    <source>
        <dbReference type="ARBA" id="ARBA00004567"/>
    </source>
</evidence>
<dbReference type="FunFam" id="3.30.70.330:FF:000095">
    <property type="entry name" value="Putative Nucleoporin NUP53"/>
    <property type="match status" value="1"/>
</dbReference>
<dbReference type="SUPFAM" id="SSF54928">
    <property type="entry name" value="RNA-binding domain, RBD"/>
    <property type="match status" value="1"/>
</dbReference>
<dbReference type="GO" id="GO:0044613">
    <property type="term" value="C:nuclear pore central transport channel"/>
    <property type="evidence" value="ECO:0007669"/>
    <property type="project" value="TreeGrafter"/>
</dbReference>
<dbReference type="Proteomes" id="UP000694388">
    <property type="component" value="Unplaced"/>
</dbReference>
<dbReference type="PANTHER" id="PTHR21527">
    <property type="entry name" value="NUCLEOPORIN NUP35"/>
    <property type="match status" value="1"/>
</dbReference>
<dbReference type="CDD" id="cd12722">
    <property type="entry name" value="RRM_Nup53"/>
    <property type="match status" value="1"/>
</dbReference>
<dbReference type="GO" id="GO:0005543">
    <property type="term" value="F:phospholipid binding"/>
    <property type="evidence" value="ECO:0007669"/>
    <property type="project" value="TreeGrafter"/>
</dbReference>
<dbReference type="InterPro" id="IPR017389">
    <property type="entry name" value="Nucleoporin_NUP53"/>
</dbReference>
<dbReference type="GO" id="GO:0031965">
    <property type="term" value="C:nuclear membrane"/>
    <property type="evidence" value="ECO:0007669"/>
    <property type="project" value="InterPro"/>
</dbReference>
<dbReference type="InterPro" id="IPR007846">
    <property type="entry name" value="RRM_NUP35_dom"/>
</dbReference>
<evidence type="ECO:0000256" key="6">
    <source>
        <dbReference type="ARBA" id="ARBA00023010"/>
    </source>
</evidence>